<dbReference type="InterPro" id="IPR053159">
    <property type="entry name" value="Hybrid_Histidine_Kinase"/>
</dbReference>
<reference evidence="9 10" key="1">
    <citation type="journal article" date="2020" name="ISME J.">
        <title>Comparative genomics reveals insights into cyanobacterial evolution and habitat adaptation.</title>
        <authorList>
            <person name="Chen M.Y."/>
            <person name="Teng W.K."/>
            <person name="Zhao L."/>
            <person name="Hu C.X."/>
            <person name="Zhou Y.K."/>
            <person name="Han B.P."/>
            <person name="Song L.R."/>
            <person name="Shu W.S."/>
        </authorList>
    </citation>
    <scope>NUCLEOTIDE SEQUENCE [LARGE SCALE GENOMIC DNA]</scope>
    <source>
        <strain evidence="9 10">FACHB-252</strain>
    </source>
</reference>
<dbReference type="Gene3D" id="3.30.565.10">
    <property type="entry name" value="Histidine kinase-like ATPase, C-terminal domain"/>
    <property type="match status" value="1"/>
</dbReference>
<keyword evidence="4" id="KW-0418">Kinase</keyword>
<dbReference type="EMBL" id="JACJTC010000042">
    <property type="protein sequence ID" value="MBD2616189.1"/>
    <property type="molecule type" value="Genomic_DNA"/>
</dbReference>
<dbReference type="PROSITE" id="PS50109">
    <property type="entry name" value="HIS_KIN"/>
    <property type="match status" value="1"/>
</dbReference>
<sequence length="1765" mass="198259">MLTLSGYQIIEKIYESSNSVIYKGYREADNKPVILKTLREAYPSPESIACYQREYEIIHNIHLSGVVQVYALEIHQQRPVLVLEDFGGSSLAKLQLAGKIELEHFLKLGISIAKNLREIHAANIIHKDINPANIVLNPHTKQIKFIDFGISNVLSRETQSFKNPHILEGTITYISPEQTGRMNRAIDYRSDFYSLGVTFYNLLTGKLPFPENDILALIHCHIAKQPPLLRDWGLGTANKKEIPQAMCDIVMKLMAKNAEDRYQSAYGIQADLEQCLHQLQTNGRIDVFPLARQDVCDRFIIPQKLYGREQELETLLTAFHRVSNGSTELMLIAGYSGVGKSALVNEIHKPITAKRGNFITGKYDQYQKNIPYFGIAYAFNDLCNQFLTESETILKQWQAKILNAVGNNGQVLIDVIPNLKFVIGEQPPVALVSGQEAQNRFNLVFQNFLKAICQNEHPLVLFLDDLQWADSTSLKLLKIILCDGDIQNLFIIGAYRDNEVDTIHPLVMTVDEIQKDGGIVSEIHLKNLTPKDVNALIAETLSSSIILTHGLSNLVYEKTQGNAFFTAEFLKCLYTETLLSFDYQQRKWCWNLKQIAAKEITQNVVELMMDKIVNLAPETQKILQLAACIGNNFDLSTLAVIYERSLKQVLDDLFPALQEGLIVFLNNRYHLKFFRNAQKASEINCKFQHDRVQQAAYSLISQDQKQATHLKIGRLMLNNTSAADQEDKIFEIVNQLNIGADLINNQQERNKLANLNLLAGRKAKVAAAYEAALAYFSVGIKLLAADSWQSNYNLTLALSESAAEAAFVCGDFTQMNAWVEEVLQHAQTLLDKLKIYQLQIATFSIQNQLPAANTTGLEVLQALGINFPSTLSPLELNQVLQQTANRLAGREVKDLINLPQMQQAEQLAAMQILFGIMASSYRQANELMPFLILKMVDLSLEHGNTPLSTIGYVMYGLILCGALGEIALGYQFGQLSLSLLERYDAQNLKCPVSLTFHASICHWQQPLQKTIKFLREAYQIGRDQGNMEHTAFCAAYDSLHSWGCGQNLIELEKQIASYYHAFSKLQNKTALDYLAIHWQLTSNLLQTPENSDDLSSVVCQQQQILSRLKQTKDRTALAHFYCCQLFVSYLFQDFPQATANAQELEKCLDAVVGMVIVPIFNFYDSLTALALYGDANTSAQIKLLEKVTANQAQMHKWAQQVPINYLHKFYLVEAERHRVLGQKSEAIEMYDIAIALATENEYLNEQAIANELAARFYLQWGKDKIAQDYLLNAYYNYARWGAKAKVKDLEQRYPDFFKQAPQKSEFSTSKTISTSSTTLSKSIDLKSFIKASQVLGREIKFDTLLTKLMTIVIENAGAEKGYLLLPQQDKWQIAASKILDLDANHISEPIHWQTEAMLSTAIIDYVIRTKDTVVLHDAAREGNFTRDAYIHQQQPKSILCFPLLNQNRLIAIVYLENNLTTGAFTPEQTEIVNLLSSQAAISLENATLYNTLEQKVAERTQELSQALEDLKATQKQLVESEKMAALGSLVAGVAHEINTPVGTSITVASTLADETRLLIASMEQGLKRSVLNNYLEIAQESTKLILSNLNRAGELVQSFKQVAVDQTSLEQRTFLVKQYLEEIITSLTPKLKQASHSLIVTGDETASINSYPGALAQTITNLVMNSLTHAYQPGESGQLRIHVQQQDTHIVIEYSDDGCGIAPENLNKIFQPFFTTARQQGGSGLGLHIVYNLVVQKLQGTIDVRSELKKGTLFTVILPIACKRE</sequence>
<keyword evidence="3" id="KW-0597">Phosphoprotein</keyword>
<dbReference type="EC" id="2.7.13.3" evidence="2"/>
<dbReference type="SUPFAM" id="SSF52540">
    <property type="entry name" value="P-loop containing nucleoside triphosphate hydrolases"/>
    <property type="match status" value="1"/>
</dbReference>
<dbReference type="InterPro" id="IPR003018">
    <property type="entry name" value="GAF"/>
</dbReference>
<dbReference type="PRINTS" id="PR00344">
    <property type="entry name" value="BCTRLSENSOR"/>
</dbReference>
<dbReference type="InterPro" id="IPR000719">
    <property type="entry name" value="Prot_kinase_dom"/>
</dbReference>
<dbReference type="PANTHER" id="PTHR43642">
    <property type="entry name" value="HYBRID SIGNAL TRANSDUCTION HISTIDINE KINASE G"/>
    <property type="match status" value="1"/>
</dbReference>
<evidence type="ECO:0000259" key="8">
    <source>
        <dbReference type="PROSITE" id="PS50109"/>
    </source>
</evidence>
<dbReference type="InterPro" id="IPR005467">
    <property type="entry name" value="His_kinase_dom"/>
</dbReference>
<dbReference type="SMART" id="SM00065">
    <property type="entry name" value="GAF"/>
    <property type="match status" value="1"/>
</dbReference>
<comment type="caution">
    <text evidence="9">The sequence shown here is derived from an EMBL/GenBank/DDBJ whole genome shotgun (WGS) entry which is preliminary data.</text>
</comment>
<keyword evidence="4" id="KW-0808">Transferase</keyword>
<dbReference type="Proteomes" id="UP000606396">
    <property type="component" value="Unassembled WGS sequence"/>
</dbReference>
<gene>
    <name evidence="9" type="ORF">H6G94_33935</name>
</gene>
<proteinExistence type="predicted"/>
<dbReference type="SUPFAM" id="SSF55874">
    <property type="entry name" value="ATPase domain of HSP90 chaperone/DNA topoisomerase II/histidine kinase"/>
    <property type="match status" value="1"/>
</dbReference>
<dbReference type="InterPro" id="IPR011009">
    <property type="entry name" value="Kinase-like_dom_sf"/>
</dbReference>
<dbReference type="Pfam" id="PF13191">
    <property type="entry name" value="AAA_16"/>
    <property type="match status" value="1"/>
</dbReference>
<evidence type="ECO:0000256" key="4">
    <source>
        <dbReference type="ARBA" id="ARBA00022777"/>
    </source>
</evidence>
<evidence type="ECO:0000313" key="10">
    <source>
        <dbReference type="Proteomes" id="UP000606396"/>
    </source>
</evidence>
<accession>A0ABR8HK40</accession>
<dbReference type="SMART" id="SM00387">
    <property type="entry name" value="HATPase_c"/>
    <property type="match status" value="1"/>
</dbReference>
<dbReference type="InterPro" id="IPR003594">
    <property type="entry name" value="HATPase_dom"/>
</dbReference>
<dbReference type="InterPro" id="IPR003661">
    <property type="entry name" value="HisK_dim/P_dom"/>
</dbReference>
<dbReference type="Gene3D" id="3.30.450.40">
    <property type="match status" value="1"/>
</dbReference>
<keyword evidence="10" id="KW-1185">Reference proteome</keyword>
<dbReference type="PROSITE" id="PS50011">
    <property type="entry name" value="PROTEIN_KINASE_DOM"/>
    <property type="match status" value="1"/>
</dbReference>
<dbReference type="InterPro" id="IPR027417">
    <property type="entry name" value="P-loop_NTPase"/>
</dbReference>
<keyword evidence="6" id="KW-0175">Coiled coil</keyword>
<dbReference type="Pfam" id="PF02518">
    <property type="entry name" value="HATPase_c"/>
    <property type="match status" value="1"/>
</dbReference>
<evidence type="ECO:0000259" key="7">
    <source>
        <dbReference type="PROSITE" id="PS50011"/>
    </source>
</evidence>
<dbReference type="InterPro" id="IPR041664">
    <property type="entry name" value="AAA_16"/>
</dbReference>
<dbReference type="Gene3D" id="1.10.510.10">
    <property type="entry name" value="Transferase(Phosphotransferase) domain 1"/>
    <property type="match status" value="1"/>
</dbReference>
<dbReference type="Gene3D" id="1.10.287.130">
    <property type="match status" value="1"/>
</dbReference>
<dbReference type="SUPFAM" id="SSF56112">
    <property type="entry name" value="Protein kinase-like (PK-like)"/>
    <property type="match status" value="1"/>
</dbReference>
<dbReference type="Gene3D" id="3.40.50.300">
    <property type="entry name" value="P-loop containing nucleotide triphosphate hydrolases"/>
    <property type="match status" value="1"/>
</dbReference>
<feature type="domain" description="Protein kinase" evidence="7">
    <location>
        <begin position="7"/>
        <end position="280"/>
    </location>
</feature>
<evidence type="ECO:0000256" key="3">
    <source>
        <dbReference type="ARBA" id="ARBA00022553"/>
    </source>
</evidence>
<dbReference type="CDD" id="cd00082">
    <property type="entry name" value="HisKA"/>
    <property type="match status" value="1"/>
</dbReference>
<feature type="coiled-coil region" evidence="6">
    <location>
        <begin position="1489"/>
        <end position="1523"/>
    </location>
</feature>
<dbReference type="SUPFAM" id="SSF55781">
    <property type="entry name" value="GAF domain-like"/>
    <property type="match status" value="1"/>
</dbReference>
<evidence type="ECO:0000256" key="5">
    <source>
        <dbReference type="ARBA" id="ARBA00023012"/>
    </source>
</evidence>
<dbReference type="InterPro" id="IPR029016">
    <property type="entry name" value="GAF-like_dom_sf"/>
</dbReference>
<organism evidence="9 10">
    <name type="scientific">Nostoc punctiforme FACHB-252</name>
    <dbReference type="NCBI Taxonomy" id="1357509"/>
    <lineage>
        <taxon>Bacteria</taxon>
        <taxon>Bacillati</taxon>
        <taxon>Cyanobacteriota</taxon>
        <taxon>Cyanophyceae</taxon>
        <taxon>Nostocales</taxon>
        <taxon>Nostocaceae</taxon>
        <taxon>Nostoc</taxon>
    </lineage>
</organism>
<evidence type="ECO:0000313" key="9">
    <source>
        <dbReference type="EMBL" id="MBD2616189.1"/>
    </source>
</evidence>
<dbReference type="CDD" id="cd14014">
    <property type="entry name" value="STKc_PknB_like"/>
    <property type="match status" value="1"/>
</dbReference>
<comment type="catalytic activity">
    <reaction evidence="1">
        <text>ATP + protein L-histidine = ADP + protein N-phospho-L-histidine.</text>
        <dbReference type="EC" id="2.7.13.3"/>
    </reaction>
</comment>
<evidence type="ECO:0000256" key="1">
    <source>
        <dbReference type="ARBA" id="ARBA00000085"/>
    </source>
</evidence>
<dbReference type="Pfam" id="PF00069">
    <property type="entry name" value="Pkinase"/>
    <property type="match status" value="1"/>
</dbReference>
<dbReference type="InterPro" id="IPR004358">
    <property type="entry name" value="Sig_transdc_His_kin-like_C"/>
</dbReference>
<keyword evidence="5" id="KW-0902">Two-component regulatory system</keyword>
<evidence type="ECO:0000256" key="2">
    <source>
        <dbReference type="ARBA" id="ARBA00012438"/>
    </source>
</evidence>
<dbReference type="Pfam" id="PF01590">
    <property type="entry name" value="GAF"/>
    <property type="match status" value="1"/>
</dbReference>
<dbReference type="PANTHER" id="PTHR43642:SF1">
    <property type="entry name" value="HYBRID SIGNAL TRANSDUCTION HISTIDINE KINASE G"/>
    <property type="match status" value="1"/>
</dbReference>
<name>A0ABR8HK40_NOSPU</name>
<dbReference type="RefSeq" id="WP_190952647.1">
    <property type="nucleotide sequence ID" value="NZ_JACJTC010000042.1"/>
</dbReference>
<evidence type="ECO:0000256" key="6">
    <source>
        <dbReference type="SAM" id="Coils"/>
    </source>
</evidence>
<protein>
    <recommendedName>
        <fullName evidence="2">histidine kinase</fullName>
        <ecNumber evidence="2">2.7.13.3</ecNumber>
    </recommendedName>
</protein>
<feature type="domain" description="Histidine kinase" evidence="8">
    <location>
        <begin position="1532"/>
        <end position="1762"/>
    </location>
</feature>
<dbReference type="Gene3D" id="3.30.200.20">
    <property type="entry name" value="Phosphorylase Kinase, domain 1"/>
    <property type="match status" value="1"/>
</dbReference>
<dbReference type="InterPro" id="IPR036890">
    <property type="entry name" value="HATPase_C_sf"/>
</dbReference>